<dbReference type="FunFam" id="3.40.50.720:FF:000084">
    <property type="entry name" value="Short-chain dehydrogenase reductase"/>
    <property type="match status" value="1"/>
</dbReference>
<sequence length="265" mass="28017">MNIPPHSLTGKVALITGAGSGIGRASAIALSQAGASVVLVGTTLAKLQDTEEHIRQAGGQALSVEGDVASAKDMQAAIQACSQKWGRLDILHHNAGTNGTWAPFEDLQEAEWDATLNTNLKGTFLTLKHCFPLLRAQGGSIIVTASVNGTRMFSNAGASAYACSKAAQLALVKMLALEWARHRIRVNVICPGTIDTAIHDETEQRDLDRIRIPVDFPQGSIPLKKGEAGSSEEVAQLVWFLASELASHITGTEVFIDGAQSLIEG</sequence>
<feature type="domain" description="Ketoreductase" evidence="4">
    <location>
        <begin position="11"/>
        <end position="182"/>
    </location>
</feature>
<dbReference type="RefSeq" id="WP_184206040.1">
    <property type="nucleotide sequence ID" value="NZ_JACHIF010000001.1"/>
</dbReference>
<dbReference type="PANTHER" id="PTHR24321:SF8">
    <property type="entry name" value="ESTRADIOL 17-BETA-DEHYDROGENASE 8-RELATED"/>
    <property type="match status" value="1"/>
</dbReference>
<comment type="caution">
    <text evidence="5">The sequence shown here is derived from an EMBL/GenBank/DDBJ whole genome shotgun (WGS) entry which is preliminary data.</text>
</comment>
<evidence type="ECO:0000256" key="3">
    <source>
        <dbReference type="ARBA" id="ARBA00023027"/>
    </source>
</evidence>
<proteinExistence type="inferred from homology"/>
<dbReference type="Gene3D" id="3.40.50.720">
    <property type="entry name" value="NAD(P)-binding Rossmann-like Domain"/>
    <property type="match status" value="1"/>
</dbReference>
<gene>
    <name evidence="5" type="ORF">HNQ64_001071</name>
</gene>
<dbReference type="EMBL" id="JACHIF010000001">
    <property type="protein sequence ID" value="MBB5036837.1"/>
    <property type="molecule type" value="Genomic_DNA"/>
</dbReference>
<dbReference type="PRINTS" id="PR00081">
    <property type="entry name" value="GDHRDH"/>
</dbReference>
<dbReference type="SUPFAM" id="SSF51735">
    <property type="entry name" value="NAD(P)-binding Rossmann-fold domains"/>
    <property type="match status" value="1"/>
</dbReference>
<dbReference type="CDD" id="cd05233">
    <property type="entry name" value="SDR_c"/>
    <property type="match status" value="1"/>
</dbReference>
<comment type="similarity">
    <text evidence="1">Belongs to the short-chain dehydrogenases/reductases (SDR) family.</text>
</comment>
<reference evidence="5 6" key="1">
    <citation type="submission" date="2020-08" db="EMBL/GenBank/DDBJ databases">
        <title>Genomic Encyclopedia of Type Strains, Phase IV (KMG-IV): sequencing the most valuable type-strain genomes for metagenomic binning, comparative biology and taxonomic classification.</title>
        <authorList>
            <person name="Goeker M."/>
        </authorList>
    </citation>
    <scope>NUCLEOTIDE SEQUENCE [LARGE SCALE GENOMIC DNA]</scope>
    <source>
        <strain evidence="5 6">DSM 12251</strain>
    </source>
</reference>
<keyword evidence="2" id="KW-0560">Oxidoreductase</keyword>
<evidence type="ECO:0000259" key="4">
    <source>
        <dbReference type="SMART" id="SM00822"/>
    </source>
</evidence>
<dbReference type="SMART" id="SM00822">
    <property type="entry name" value="PKS_KR"/>
    <property type="match status" value="1"/>
</dbReference>
<dbReference type="PANTHER" id="PTHR24321">
    <property type="entry name" value="DEHYDROGENASES, SHORT CHAIN"/>
    <property type="match status" value="1"/>
</dbReference>
<evidence type="ECO:0000313" key="5">
    <source>
        <dbReference type="EMBL" id="MBB5036837.1"/>
    </source>
</evidence>
<evidence type="ECO:0000313" key="6">
    <source>
        <dbReference type="Proteomes" id="UP000534294"/>
    </source>
</evidence>
<evidence type="ECO:0000256" key="2">
    <source>
        <dbReference type="ARBA" id="ARBA00023002"/>
    </source>
</evidence>
<dbReference type="PRINTS" id="PR00080">
    <property type="entry name" value="SDRFAMILY"/>
</dbReference>
<dbReference type="Pfam" id="PF13561">
    <property type="entry name" value="adh_short_C2"/>
    <property type="match status" value="1"/>
</dbReference>
<dbReference type="InterPro" id="IPR002347">
    <property type="entry name" value="SDR_fam"/>
</dbReference>
<evidence type="ECO:0000256" key="1">
    <source>
        <dbReference type="ARBA" id="ARBA00006484"/>
    </source>
</evidence>
<dbReference type="AlphaFoldDB" id="A0A7W7YIT8"/>
<accession>A0A7W7YIT8</accession>
<dbReference type="NCBIfam" id="NF004203">
    <property type="entry name" value="PRK05653.2-4"/>
    <property type="match status" value="1"/>
</dbReference>
<name>A0A7W7YIT8_9BACT</name>
<organism evidence="5 6">
    <name type="scientific">Prosthecobacter dejongeii</name>
    <dbReference type="NCBI Taxonomy" id="48465"/>
    <lineage>
        <taxon>Bacteria</taxon>
        <taxon>Pseudomonadati</taxon>
        <taxon>Verrucomicrobiota</taxon>
        <taxon>Verrucomicrobiia</taxon>
        <taxon>Verrucomicrobiales</taxon>
        <taxon>Verrucomicrobiaceae</taxon>
        <taxon>Prosthecobacter</taxon>
    </lineage>
</organism>
<keyword evidence="3" id="KW-0520">NAD</keyword>
<dbReference type="Proteomes" id="UP000534294">
    <property type="component" value="Unassembled WGS sequence"/>
</dbReference>
<dbReference type="InterPro" id="IPR057326">
    <property type="entry name" value="KR_dom"/>
</dbReference>
<dbReference type="GO" id="GO:0016491">
    <property type="term" value="F:oxidoreductase activity"/>
    <property type="evidence" value="ECO:0007669"/>
    <property type="project" value="UniProtKB-KW"/>
</dbReference>
<protein>
    <submittedName>
        <fullName evidence="5">NAD(P)-dependent dehydrogenase (Short-subunit alcohol dehydrogenase family)</fullName>
    </submittedName>
</protein>
<keyword evidence="6" id="KW-1185">Reference proteome</keyword>
<dbReference type="InterPro" id="IPR036291">
    <property type="entry name" value="NAD(P)-bd_dom_sf"/>
</dbReference>